<keyword evidence="4" id="KW-0808">Transferase</keyword>
<comment type="catalytic activity">
    <reaction evidence="1">
        <text>ATP + protein L-histidine = ADP + protein N-phospho-L-histidine.</text>
        <dbReference type="EC" id="2.7.13.3"/>
    </reaction>
</comment>
<dbReference type="GO" id="GO:0000155">
    <property type="term" value="F:phosphorelay sensor kinase activity"/>
    <property type="evidence" value="ECO:0007669"/>
    <property type="project" value="InterPro"/>
</dbReference>
<keyword evidence="8" id="KW-0614">Plasmid</keyword>
<dbReference type="RefSeq" id="WP_109331630.1">
    <property type="nucleotide sequence ID" value="NZ_CP029356.1"/>
</dbReference>
<accession>A0A2S2CWM6</accession>
<dbReference type="InterPro" id="IPR003594">
    <property type="entry name" value="HATPase_dom"/>
</dbReference>
<dbReference type="SUPFAM" id="SSF47384">
    <property type="entry name" value="Homodimeric domain of signal transducing histidine kinase"/>
    <property type="match status" value="1"/>
</dbReference>
<dbReference type="CDD" id="cd00082">
    <property type="entry name" value="HisKA"/>
    <property type="match status" value="1"/>
</dbReference>
<dbReference type="SUPFAM" id="SSF55874">
    <property type="entry name" value="ATPase domain of HSP90 chaperone/DNA topoisomerase II/histidine kinase"/>
    <property type="match status" value="1"/>
</dbReference>
<gene>
    <name evidence="8" type="ORF">DEW08_22810</name>
</gene>
<dbReference type="GO" id="GO:0005886">
    <property type="term" value="C:plasma membrane"/>
    <property type="evidence" value="ECO:0007669"/>
    <property type="project" value="TreeGrafter"/>
</dbReference>
<dbReference type="Gene3D" id="3.30.565.10">
    <property type="entry name" value="Histidine kinase-like ATPase, C-terminal domain"/>
    <property type="match status" value="1"/>
</dbReference>
<dbReference type="PANTHER" id="PTHR43047">
    <property type="entry name" value="TWO-COMPONENT HISTIDINE PROTEIN KINASE"/>
    <property type="match status" value="1"/>
</dbReference>
<dbReference type="EMBL" id="CP029356">
    <property type="protein sequence ID" value="AWK88891.1"/>
    <property type="molecule type" value="Genomic_DNA"/>
</dbReference>
<dbReference type="InterPro" id="IPR005467">
    <property type="entry name" value="His_kinase_dom"/>
</dbReference>
<evidence type="ECO:0000256" key="3">
    <source>
        <dbReference type="ARBA" id="ARBA00022553"/>
    </source>
</evidence>
<dbReference type="SMART" id="SM00388">
    <property type="entry name" value="HisKA"/>
    <property type="match status" value="1"/>
</dbReference>
<dbReference type="Gene3D" id="1.10.287.130">
    <property type="match status" value="1"/>
</dbReference>
<dbReference type="CDD" id="cd12914">
    <property type="entry name" value="PDC1_DGC_like"/>
    <property type="match status" value="1"/>
</dbReference>
<keyword evidence="3" id="KW-0597">Phosphoprotein</keyword>
<dbReference type="InterPro" id="IPR036890">
    <property type="entry name" value="HATPase_C_sf"/>
</dbReference>
<dbReference type="PRINTS" id="PR00344">
    <property type="entry name" value="BCTRLSENSOR"/>
</dbReference>
<dbReference type="Pfam" id="PF00512">
    <property type="entry name" value="HisKA"/>
    <property type="match status" value="1"/>
</dbReference>
<evidence type="ECO:0000313" key="8">
    <source>
        <dbReference type="EMBL" id="AWK88891.1"/>
    </source>
</evidence>
<keyword evidence="6" id="KW-1133">Transmembrane helix</keyword>
<dbReference type="InterPro" id="IPR036097">
    <property type="entry name" value="HisK_dim/P_sf"/>
</dbReference>
<dbReference type="KEGG" id="azz:DEW08_22810"/>
<dbReference type="CDD" id="cd12915">
    <property type="entry name" value="PDC2_DGC_like"/>
    <property type="match status" value="1"/>
</dbReference>
<dbReference type="EC" id="2.7.13.3" evidence="2"/>
<dbReference type="GO" id="GO:0009927">
    <property type="term" value="F:histidine phosphotransfer kinase activity"/>
    <property type="evidence" value="ECO:0007669"/>
    <property type="project" value="TreeGrafter"/>
</dbReference>
<reference evidence="9" key="1">
    <citation type="submission" date="2018-05" db="EMBL/GenBank/DDBJ databases">
        <title>Azospirillum thermophila sp. nov., a novel isolated from hot spring.</title>
        <authorList>
            <person name="Zhao Z."/>
        </authorList>
    </citation>
    <scope>NUCLEOTIDE SEQUENCE [LARGE SCALE GENOMIC DNA]</scope>
    <source>
        <strain evidence="9">CFH 70021</strain>
        <plasmid evidence="9">unnamed1</plasmid>
    </source>
</reference>
<evidence type="ECO:0000256" key="5">
    <source>
        <dbReference type="ARBA" id="ARBA00022777"/>
    </source>
</evidence>
<name>A0A2S2CWM6_9PROT</name>
<dbReference type="InterPro" id="IPR003661">
    <property type="entry name" value="HisK_dim/P_dom"/>
</dbReference>
<protein>
    <recommendedName>
        <fullName evidence="2">histidine kinase</fullName>
        <ecNumber evidence="2">2.7.13.3</ecNumber>
    </recommendedName>
</protein>
<dbReference type="Proteomes" id="UP000245629">
    <property type="component" value="Plasmid unnamed1"/>
</dbReference>
<evidence type="ECO:0000256" key="6">
    <source>
        <dbReference type="SAM" id="Phobius"/>
    </source>
</evidence>
<evidence type="ECO:0000259" key="7">
    <source>
        <dbReference type="PROSITE" id="PS50109"/>
    </source>
</evidence>
<proteinExistence type="predicted"/>
<dbReference type="PANTHER" id="PTHR43047:SF63">
    <property type="entry name" value="HISTIDINE KINASE"/>
    <property type="match status" value="1"/>
</dbReference>
<keyword evidence="6" id="KW-0472">Membrane</keyword>
<dbReference type="Gene3D" id="3.30.450.20">
    <property type="entry name" value="PAS domain"/>
    <property type="match status" value="2"/>
</dbReference>
<evidence type="ECO:0000256" key="4">
    <source>
        <dbReference type="ARBA" id="ARBA00022679"/>
    </source>
</evidence>
<evidence type="ECO:0000313" key="9">
    <source>
        <dbReference type="Proteomes" id="UP000245629"/>
    </source>
</evidence>
<dbReference type="AlphaFoldDB" id="A0A2S2CWM6"/>
<keyword evidence="9" id="KW-1185">Reference proteome</keyword>
<sequence length="541" mass="59051">MVVPVTFRWGIFVSSLVALLAVWGGHAQMSRAVYDRQLRESVSSAETAARAFERSTHRTLHEIDVTLHNLALRYGEQGVQGARRLIEQGLYDPNLIHHFAFFDSDGDLVFRNEGQDTVTCVADQPFFAFHKGVGQSLMYAGQPFAGSTTGQPLLRFSRRIESPDGGFAGVVVANADPDELSDVYSQALVGPRGSVILAGLDRMVRVQAGGAGRQAIGTVMPESPLWEAIGTAITGVVWQTDAADGRRRVYAYRTVQGYPLIVMVGVALEDIQAAVSGLHRHLLIIALLLTLSILTVAGFLLAQHRNARRLEEALAVNRDFLARVSHELRTPLNAILGFSEVIRDRLLGPRADGRYADYAADIHESGRHLLALIDDILDLSRLQAGRMTLQIEPVDLRSAVEWVMRIIAVQAEQKDIRLFCELPADLRTIRADDRAVKQMLLNLLHNAVKFTPRGGSIRVAAERQGGTCVLRIADTGIGMTPEQLRQAVIPLGQASAQTRQDGQGTGLGLSIVKSLMEAQGGRMHIDSRPGEGSQITLEFVG</sequence>
<dbReference type="OrthoDB" id="9804645at2"/>
<feature type="transmembrane region" description="Helical" evidence="6">
    <location>
        <begin position="282"/>
        <end position="302"/>
    </location>
</feature>
<dbReference type="Pfam" id="PF02518">
    <property type="entry name" value="HATPase_c"/>
    <property type="match status" value="1"/>
</dbReference>
<evidence type="ECO:0000256" key="1">
    <source>
        <dbReference type="ARBA" id="ARBA00000085"/>
    </source>
</evidence>
<geneLocation type="plasmid" evidence="8 9">
    <name>unnamed1</name>
</geneLocation>
<keyword evidence="6" id="KW-0812">Transmembrane</keyword>
<evidence type="ECO:0000256" key="2">
    <source>
        <dbReference type="ARBA" id="ARBA00012438"/>
    </source>
</evidence>
<feature type="domain" description="Histidine kinase" evidence="7">
    <location>
        <begin position="323"/>
        <end position="541"/>
    </location>
</feature>
<dbReference type="SMART" id="SM00387">
    <property type="entry name" value="HATPase_c"/>
    <property type="match status" value="1"/>
</dbReference>
<organism evidence="8 9">
    <name type="scientific">Azospirillum thermophilum</name>
    <dbReference type="NCBI Taxonomy" id="2202148"/>
    <lineage>
        <taxon>Bacteria</taxon>
        <taxon>Pseudomonadati</taxon>
        <taxon>Pseudomonadota</taxon>
        <taxon>Alphaproteobacteria</taxon>
        <taxon>Rhodospirillales</taxon>
        <taxon>Azospirillaceae</taxon>
        <taxon>Azospirillum</taxon>
    </lineage>
</organism>
<keyword evidence="5 8" id="KW-0418">Kinase</keyword>
<dbReference type="InterPro" id="IPR004358">
    <property type="entry name" value="Sig_transdc_His_kin-like_C"/>
</dbReference>
<dbReference type="PROSITE" id="PS50109">
    <property type="entry name" value="HIS_KIN"/>
    <property type="match status" value="1"/>
</dbReference>